<keyword evidence="6" id="KW-0970">Cilium biogenesis/degradation</keyword>
<dbReference type="GO" id="GO:0034453">
    <property type="term" value="P:microtubule anchoring"/>
    <property type="evidence" value="ECO:0007669"/>
    <property type="project" value="InterPro"/>
</dbReference>
<name>A0A6P7SL67_9MOLL</name>
<feature type="domain" description="FGFR1 oncogene partner (FOP) N-terminal dimerisation" evidence="13">
    <location>
        <begin position="43"/>
        <end position="111"/>
    </location>
</feature>
<gene>
    <name evidence="15" type="primary">LOC115214122</name>
</gene>
<dbReference type="PROSITE" id="PS50896">
    <property type="entry name" value="LISH"/>
    <property type="match status" value="1"/>
</dbReference>
<protein>
    <recommendedName>
        <fullName evidence="10">Centrosomal protein 20</fullName>
    </recommendedName>
    <alternativeName>
        <fullName evidence="11">FGFR1OP N-terminal-like protein</fullName>
    </alternativeName>
    <alternativeName>
        <fullName evidence="12">LisH domain-containing protein FOPNL</fullName>
    </alternativeName>
</protein>
<keyword evidence="5" id="KW-0963">Cytoplasm</keyword>
<evidence type="ECO:0000313" key="14">
    <source>
        <dbReference type="Proteomes" id="UP000515154"/>
    </source>
</evidence>
<evidence type="ECO:0000256" key="8">
    <source>
        <dbReference type="ARBA" id="ARBA00023273"/>
    </source>
</evidence>
<dbReference type="InterPro" id="IPR006594">
    <property type="entry name" value="LisH"/>
</dbReference>
<evidence type="ECO:0000313" key="15">
    <source>
        <dbReference type="RefSeq" id="XP_029639044.1"/>
    </source>
</evidence>
<keyword evidence="7" id="KW-0206">Cytoskeleton</keyword>
<dbReference type="PANTHER" id="PTHR15431:SF4">
    <property type="entry name" value="PROTEIN TONNEAU 1B"/>
    <property type="match status" value="1"/>
</dbReference>
<dbReference type="Pfam" id="PF09398">
    <property type="entry name" value="FOP_dimer"/>
    <property type="match status" value="1"/>
</dbReference>
<dbReference type="GO" id="GO:0034451">
    <property type="term" value="C:centriolar satellite"/>
    <property type="evidence" value="ECO:0007669"/>
    <property type="project" value="UniProtKB-SubCell"/>
</dbReference>
<evidence type="ECO:0000256" key="4">
    <source>
        <dbReference type="ARBA" id="ARBA00005385"/>
    </source>
</evidence>
<evidence type="ECO:0000256" key="3">
    <source>
        <dbReference type="ARBA" id="ARBA00004607"/>
    </source>
</evidence>
<dbReference type="GO" id="GO:0030030">
    <property type="term" value="P:cell projection organization"/>
    <property type="evidence" value="ECO:0007669"/>
    <property type="project" value="UniProtKB-KW"/>
</dbReference>
<dbReference type="Gene3D" id="1.20.960.40">
    <property type="match status" value="1"/>
</dbReference>
<dbReference type="Proteomes" id="UP000515154">
    <property type="component" value="Linkage group LG7"/>
</dbReference>
<proteinExistence type="inferred from homology"/>
<dbReference type="GO" id="GO:0005929">
    <property type="term" value="C:cilium"/>
    <property type="evidence" value="ECO:0007669"/>
    <property type="project" value="UniProtKB-ARBA"/>
</dbReference>
<dbReference type="KEGG" id="osn:115214122"/>
<comment type="subcellular location">
    <subcellularLocation>
        <location evidence="1">Cytoplasm</location>
        <location evidence="1">Cytoskeleton</location>
        <location evidence="1">Cilium basal body</location>
    </subcellularLocation>
    <subcellularLocation>
        <location evidence="3">Cytoplasm</location>
        <location evidence="3">Cytoskeleton</location>
        <location evidence="3">Microtubule organizing center</location>
        <location evidence="3">Centrosome</location>
        <location evidence="3">Centriolar satellite</location>
    </subcellularLocation>
    <subcellularLocation>
        <location evidence="2">Cytoplasmic granule</location>
    </subcellularLocation>
</comment>
<evidence type="ECO:0000256" key="12">
    <source>
        <dbReference type="ARBA" id="ARBA00081996"/>
    </source>
</evidence>
<reference evidence="15" key="1">
    <citation type="submission" date="2025-08" db="UniProtKB">
        <authorList>
            <consortium name="RefSeq"/>
        </authorList>
    </citation>
    <scope>IDENTIFICATION</scope>
</reference>
<sequence length="132" mass="15127">MAQVKDLKNAISESLERKGVLNQVKAQIRAEMFHVLDEHSEGKPPICNENLIINELILEYLQYNKYKHTSSVLMAEAGQSETRLDREFIKNELNIAEDLETSSVPLLYSLVNFFLQQSAGSKTKVTKKETWQ</sequence>
<organism evidence="14 15">
    <name type="scientific">Octopus sinensis</name>
    <name type="common">East Asian common octopus</name>
    <dbReference type="NCBI Taxonomy" id="2607531"/>
    <lineage>
        <taxon>Eukaryota</taxon>
        <taxon>Metazoa</taxon>
        <taxon>Spiralia</taxon>
        <taxon>Lophotrochozoa</taxon>
        <taxon>Mollusca</taxon>
        <taxon>Cephalopoda</taxon>
        <taxon>Coleoidea</taxon>
        <taxon>Octopodiformes</taxon>
        <taxon>Octopoda</taxon>
        <taxon>Incirrata</taxon>
        <taxon>Octopodidae</taxon>
        <taxon>Octopus</taxon>
    </lineage>
</organism>
<evidence type="ECO:0000256" key="9">
    <source>
        <dbReference type="ARBA" id="ARBA00055043"/>
    </source>
</evidence>
<keyword evidence="14" id="KW-1185">Reference proteome</keyword>
<comment type="function">
    <text evidence="9">Involved in the biogenesis of cilia. Required for the recruitment of PLK1 to centrosomes and S phase progression.</text>
</comment>
<evidence type="ECO:0000256" key="5">
    <source>
        <dbReference type="ARBA" id="ARBA00022490"/>
    </source>
</evidence>
<evidence type="ECO:0000256" key="11">
    <source>
        <dbReference type="ARBA" id="ARBA00076755"/>
    </source>
</evidence>
<dbReference type="SMART" id="SM00667">
    <property type="entry name" value="LisH"/>
    <property type="match status" value="1"/>
</dbReference>
<accession>A0A6P7SL67</accession>
<dbReference type="FunFam" id="1.20.960.40:FF:000002">
    <property type="entry name" value="LisH domain-containing protein FOPNL"/>
    <property type="match status" value="1"/>
</dbReference>
<dbReference type="RefSeq" id="XP_029639044.1">
    <property type="nucleotide sequence ID" value="XM_029783184.2"/>
</dbReference>
<evidence type="ECO:0000256" key="10">
    <source>
        <dbReference type="ARBA" id="ARBA00070736"/>
    </source>
</evidence>
<evidence type="ECO:0000256" key="7">
    <source>
        <dbReference type="ARBA" id="ARBA00023212"/>
    </source>
</evidence>
<evidence type="ECO:0000256" key="2">
    <source>
        <dbReference type="ARBA" id="ARBA00004463"/>
    </source>
</evidence>
<evidence type="ECO:0000256" key="1">
    <source>
        <dbReference type="ARBA" id="ARBA00004120"/>
    </source>
</evidence>
<dbReference type="AlphaFoldDB" id="A0A6P7SL67"/>
<dbReference type="InterPro" id="IPR018993">
    <property type="entry name" value="FOP_dimerisation-dom_N"/>
</dbReference>
<evidence type="ECO:0000259" key="13">
    <source>
        <dbReference type="Pfam" id="PF09398"/>
    </source>
</evidence>
<keyword evidence="8" id="KW-0966">Cell projection</keyword>
<evidence type="ECO:0000256" key="6">
    <source>
        <dbReference type="ARBA" id="ARBA00022794"/>
    </source>
</evidence>
<comment type="similarity">
    <text evidence="4">Belongs to the CEP43 family.</text>
</comment>
<dbReference type="PANTHER" id="PTHR15431">
    <property type="entry name" value="FGFR1 ONCOGENE PARTNER/LISH DOMAIN-CONTAINING PROTEIN"/>
    <property type="match status" value="1"/>
</dbReference>